<sequence length="325" mass="36297">MTTQPIGSANTASTIPMMLSSPYPLPRWLSSLRHVARRWTGKGHRLDTGVDELESDGIHSLASRYNPCDILAKHGIATVVWFEDALVFYGSDTAVFDLYLLVPDAREAAKVLQRAGYQETGIQRLLPGDMDERTCRGGIRLELPNGGSADGTVLVNAAEWNYDLQNREQGSLAPIPPLNKFIDALMHYWLSMSEEEYGNKYLWALSLANLINYCYTLKGVNRDIVRTAQYAEQLLPQFSELHYDLIGDYPQKSGISCYGKHEYHALRFREIQQGKFTPRPYATGNFPPSLAEYPHITGMDAPIPSLGHRKGHSLAPLQSINEGVA</sequence>
<keyword evidence="2" id="KW-1185">Reference proteome</keyword>
<protein>
    <submittedName>
        <fullName evidence="1">Uncharacterized protein</fullName>
    </submittedName>
</protein>
<evidence type="ECO:0000313" key="1">
    <source>
        <dbReference type="EMBL" id="POR37723.1"/>
    </source>
</evidence>
<accession>A0A2S4L5K2</accession>
<dbReference type="EMBL" id="PKSG01000211">
    <property type="protein sequence ID" value="POR37723.1"/>
    <property type="molecule type" value="Genomic_DNA"/>
</dbReference>
<dbReference type="OrthoDB" id="2730545at2759"/>
<comment type="caution">
    <text evidence="1">The sequence shown here is derived from an EMBL/GenBank/DDBJ whole genome shotgun (WGS) entry which is preliminary data.</text>
</comment>
<gene>
    <name evidence="1" type="ORF">TPAR_02076</name>
</gene>
<dbReference type="AlphaFoldDB" id="A0A2S4L5K2"/>
<proteinExistence type="predicted"/>
<reference evidence="1 2" key="1">
    <citation type="submission" date="2018-01" db="EMBL/GenBank/DDBJ databases">
        <title>Harnessing the power of phylogenomics to disentangle the directionality and signatures of interkingdom host jumping in the parasitic fungal genus Tolypocladium.</title>
        <authorList>
            <person name="Quandt C.A."/>
            <person name="Patterson W."/>
            <person name="Spatafora J.W."/>
        </authorList>
    </citation>
    <scope>NUCLEOTIDE SEQUENCE [LARGE SCALE GENOMIC DNA]</scope>
    <source>
        <strain evidence="1 2">NRBC 100945</strain>
    </source>
</reference>
<name>A0A2S4L5K2_9HYPO</name>
<evidence type="ECO:0000313" key="2">
    <source>
        <dbReference type="Proteomes" id="UP000237481"/>
    </source>
</evidence>
<organism evidence="1 2">
    <name type="scientific">Tolypocladium paradoxum</name>
    <dbReference type="NCBI Taxonomy" id="94208"/>
    <lineage>
        <taxon>Eukaryota</taxon>
        <taxon>Fungi</taxon>
        <taxon>Dikarya</taxon>
        <taxon>Ascomycota</taxon>
        <taxon>Pezizomycotina</taxon>
        <taxon>Sordariomycetes</taxon>
        <taxon>Hypocreomycetidae</taxon>
        <taxon>Hypocreales</taxon>
        <taxon>Ophiocordycipitaceae</taxon>
        <taxon>Tolypocladium</taxon>
    </lineage>
</organism>
<dbReference type="Proteomes" id="UP000237481">
    <property type="component" value="Unassembled WGS sequence"/>
</dbReference>